<reference evidence="1" key="1">
    <citation type="submission" date="2018-05" db="EMBL/GenBank/DDBJ databases">
        <authorList>
            <person name="Lanie J.A."/>
            <person name="Ng W.-L."/>
            <person name="Kazmierczak K.M."/>
            <person name="Andrzejewski T.M."/>
            <person name="Davidsen T.M."/>
            <person name="Wayne K.J."/>
            <person name="Tettelin H."/>
            <person name="Glass J.I."/>
            <person name="Rusch D."/>
            <person name="Podicherti R."/>
            <person name="Tsui H.-C.T."/>
            <person name="Winkler M.E."/>
        </authorList>
    </citation>
    <scope>NUCLEOTIDE SEQUENCE</scope>
</reference>
<protein>
    <submittedName>
        <fullName evidence="1">Uncharacterized protein</fullName>
    </submittedName>
</protein>
<sequence>MLNCHIHVDFRVSLPYNSYVNRYKAMTLTTKFKKELSTLQDAVNNQIFLDIKYPKLYKKICRHYQNEIEWSVEDPEFDYHQVIECIRQDLVEVK</sequence>
<name>A0A383EDR4_9ZZZZ</name>
<dbReference type="AlphaFoldDB" id="A0A383EDR4"/>
<dbReference type="EMBL" id="UINC01225000">
    <property type="protein sequence ID" value="SVE54861.1"/>
    <property type="molecule type" value="Genomic_DNA"/>
</dbReference>
<evidence type="ECO:0000313" key="1">
    <source>
        <dbReference type="EMBL" id="SVE54861.1"/>
    </source>
</evidence>
<organism evidence="1">
    <name type="scientific">marine metagenome</name>
    <dbReference type="NCBI Taxonomy" id="408172"/>
    <lineage>
        <taxon>unclassified sequences</taxon>
        <taxon>metagenomes</taxon>
        <taxon>ecological metagenomes</taxon>
    </lineage>
</organism>
<accession>A0A383EDR4</accession>
<gene>
    <name evidence="1" type="ORF">METZ01_LOCUS507715</name>
</gene>
<proteinExistence type="predicted"/>